<organism evidence="2 3">
    <name type="scientific">Cylindrobasidium torrendii FP15055 ss-10</name>
    <dbReference type="NCBI Taxonomy" id="1314674"/>
    <lineage>
        <taxon>Eukaryota</taxon>
        <taxon>Fungi</taxon>
        <taxon>Dikarya</taxon>
        <taxon>Basidiomycota</taxon>
        <taxon>Agaricomycotina</taxon>
        <taxon>Agaricomycetes</taxon>
        <taxon>Agaricomycetidae</taxon>
        <taxon>Agaricales</taxon>
        <taxon>Marasmiineae</taxon>
        <taxon>Physalacriaceae</taxon>
        <taxon>Cylindrobasidium</taxon>
    </lineage>
</organism>
<gene>
    <name evidence="2" type="ORF">CYLTODRAFT_392102</name>
</gene>
<dbReference type="Proteomes" id="UP000054007">
    <property type="component" value="Unassembled WGS sequence"/>
</dbReference>
<name>A0A0D7BJD4_9AGAR</name>
<sequence length="456" mass="48627">MSDESAFDIIILGTGLVESIAAAALSKAGLKVAHLDENAYYGGAQASLSLDEFVDYVNKLPGSSVSPTTLPHSRAYSITLAPSIIPAVGPLISSLVSSGVARYGGFRLIDRVSIYDKALGIVSVPASKEDIFKSKSIPLVDKRRLMRFLMFAAGDFEQLPEMEGTQETPFGQFLTDKFNLKDDVAKAITYALAFSDSPAEPTLPVVQRLHRYLRSAGRYGASPFLVGHYGSAGEIAQGFCRTAAVAGGVYILGRRVTSISSPTTPDGRYTITLADFPEPITCSTLVCASSTNSAQVHCVAIVDQPISFGDESGAPEASILVFPPGEVEGGVLNSAVTAFVVGESTMSTPQGRWIIYLSANCENNSGDVLKPYLDALLKVVQPLFTAFYAQKGEMVPVPEGAVVSTGLGPLLFPELSDRAAEAGEKLFADVMRRIGKGDEIYEMWPPLEQNDVDDED</sequence>
<dbReference type="Pfam" id="PF00996">
    <property type="entry name" value="GDI"/>
    <property type="match status" value="1"/>
</dbReference>
<dbReference type="SUPFAM" id="SSF51905">
    <property type="entry name" value="FAD/NAD(P)-binding domain"/>
    <property type="match status" value="1"/>
</dbReference>
<evidence type="ECO:0000313" key="3">
    <source>
        <dbReference type="Proteomes" id="UP000054007"/>
    </source>
</evidence>
<dbReference type="GO" id="GO:0016192">
    <property type="term" value="P:vesicle-mediated transport"/>
    <property type="evidence" value="ECO:0007669"/>
    <property type="project" value="TreeGrafter"/>
</dbReference>
<dbReference type="PRINTS" id="PR00891">
    <property type="entry name" value="RABGDIREP"/>
</dbReference>
<proteinExistence type="inferred from homology"/>
<dbReference type="InterPro" id="IPR018203">
    <property type="entry name" value="GDP_dissociation_inhibitor"/>
</dbReference>
<dbReference type="GO" id="GO:0005829">
    <property type="term" value="C:cytosol"/>
    <property type="evidence" value="ECO:0007669"/>
    <property type="project" value="TreeGrafter"/>
</dbReference>
<dbReference type="Gene3D" id="3.50.50.60">
    <property type="entry name" value="FAD/NAD(P)-binding domain"/>
    <property type="match status" value="1"/>
</dbReference>
<dbReference type="AlphaFoldDB" id="A0A0D7BJD4"/>
<dbReference type="PANTHER" id="PTHR11787">
    <property type="entry name" value="RAB GDP-DISSOCIATION INHIBITOR"/>
    <property type="match status" value="1"/>
</dbReference>
<comment type="similarity">
    <text evidence="1">Belongs to the Rab GDI family.</text>
</comment>
<reference evidence="2 3" key="1">
    <citation type="journal article" date="2015" name="Fungal Genet. Biol.">
        <title>Evolution of novel wood decay mechanisms in Agaricales revealed by the genome sequences of Fistulina hepatica and Cylindrobasidium torrendii.</title>
        <authorList>
            <person name="Floudas D."/>
            <person name="Held B.W."/>
            <person name="Riley R."/>
            <person name="Nagy L.G."/>
            <person name="Koehler G."/>
            <person name="Ransdell A.S."/>
            <person name="Younus H."/>
            <person name="Chow J."/>
            <person name="Chiniquy J."/>
            <person name="Lipzen A."/>
            <person name="Tritt A."/>
            <person name="Sun H."/>
            <person name="Haridas S."/>
            <person name="LaButti K."/>
            <person name="Ohm R.A."/>
            <person name="Kues U."/>
            <person name="Blanchette R.A."/>
            <person name="Grigoriev I.V."/>
            <person name="Minto R.E."/>
            <person name="Hibbett D.S."/>
        </authorList>
    </citation>
    <scope>NUCLEOTIDE SEQUENCE [LARGE SCALE GENOMIC DNA]</scope>
    <source>
        <strain evidence="2 3">FP15055 ss-10</strain>
    </source>
</reference>
<dbReference type="GO" id="GO:0005092">
    <property type="term" value="F:GDP-dissociation inhibitor activity"/>
    <property type="evidence" value="ECO:0007669"/>
    <property type="project" value="InterPro"/>
</dbReference>
<dbReference type="GO" id="GO:0005968">
    <property type="term" value="C:Rab-protein geranylgeranyltransferase complex"/>
    <property type="evidence" value="ECO:0007669"/>
    <property type="project" value="TreeGrafter"/>
</dbReference>
<dbReference type="GO" id="GO:0005634">
    <property type="term" value="C:nucleus"/>
    <property type="evidence" value="ECO:0007669"/>
    <property type="project" value="TreeGrafter"/>
</dbReference>
<dbReference type="SUPFAM" id="SSF54373">
    <property type="entry name" value="FAD-linked reductases, C-terminal domain"/>
    <property type="match status" value="1"/>
</dbReference>
<dbReference type="Gene3D" id="1.10.405.10">
    <property type="entry name" value="Guanine Nucleotide Dissociation Inhibitor, domain 1"/>
    <property type="match status" value="1"/>
</dbReference>
<protein>
    <submittedName>
        <fullName evidence="2">FAD/NAD(P)-binding domain-containing protein</fullName>
    </submittedName>
</protein>
<accession>A0A0D7BJD4</accession>
<keyword evidence="3" id="KW-1185">Reference proteome</keyword>
<evidence type="ECO:0000256" key="1">
    <source>
        <dbReference type="ARBA" id="ARBA00005593"/>
    </source>
</evidence>
<dbReference type="Gene3D" id="3.30.519.10">
    <property type="entry name" value="Guanine Nucleotide Dissociation Inhibitor, domain 2"/>
    <property type="match status" value="1"/>
</dbReference>
<dbReference type="GO" id="GO:0007264">
    <property type="term" value="P:small GTPase-mediated signal transduction"/>
    <property type="evidence" value="ECO:0007669"/>
    <property type="project" value="InterPro"/>
</dbReference>
<dbReference type="STRING" id="1314674.A0A0D7BJD4"/>
<dbReference type="PANTHER" id="PTHR11787:SF4">
    <property type="entry name" value="CHM, RAB ESCORT PROTEIN 1"/>
    <property type="match status" value="1"/>
</dbReference>
<dbReference type="EMBL" id="KN880469">
    <property type="protein sequence ID" value="KIY70340.1"/>
    <property type="molecule type" value="Genomic_DNA"/>
</dbReference>
<dbReference type="InterPro" id="IPR036188">
    <property type="entry name" value="FAD/NAD-bd_sf"/>
</dbReference>
<dbReference type="OrthoDB" id="9446342at2759"/>
<evidence type="ECO:0000313" key="2">
    <source>
        <dbReference type="EMBL" id="KIY70340.1"/>
    </source>
</evidence>